<evidence type="ECO:0000313" key="7">
    <source>
        <dbReference type="Proteomes" id="UP000261660"/>
    </source>
</evidence>
<dbReference type="Proteomes" id="UP000261660">
    <property type="component" value="Unplaced"/>
</dbReference>
<dbReference type="GO" id="GO:0016020">
    <property type="term" value="C:membrane"/>
    <property type="evidence" value="ECO:0007669"/>
    <property type="project" value="UniProtKB-SubCell"/>
</dbReference>
<reference evidence="6" key="1">
    <citation type="submission" date="2025-08" db="UniProtKB">
        <authorList>
            <consortium name="Ensembl"/>
        </authorList>
    </citation>
    <scope>IDENTIFICATION</scope>
</reference>
<dbReference type="GO" id="GO:0006914">
    <property type="term" value="P:autophagy"/>
    <property type="evidence" value="ECO:0007669"/>
    <property type="project" value="Ensembl"/>
</dbReference>
<dbReference type="OrthoDB" id="9940698at2759"/>
<dbReference type="SUPFAM" id="SSF49842">
    <property type="entry name" value="TNF-like"/>
    <property type="match status" value="1"/>
</dbReference>
<organism evidence="6 7">
    <name type="scientific">Labrus bergylta</name>
    <name type="common">ballan wrasse</name>
    <dbReference type="NCBI Taxonomy" id="56723"/>
    <lineage>
        <taxon>Eukaryota</taxon>
        <taxon>Metazoa</taxon>
        <taxon>Chordata</taxon>
        <taxon>Craniata</taxon>
        <taxon>Vertebrata</taxon>
        <taxon>Euteleostomi</taxon>
        <taxon>Actinopterygii</taxon>
        <taxon>Neopterygii</taxon>
        <taxon>Teleostei</taxon>
        <taxon>Neoteleostei</taxon>
        <taxon>Acanthomorphata</taxon>
        <taxon>Eupercaria</taxon>
        <taxon>Labriformes</taxon>
        <taxon>Labridae</taxon>
        <taxon>Labrus</taxon>
    </lineage>
</organism>
<dbReference type="AlphaFoldDB" id="A0A3Q3F8A3"/>
<dbReference type="CDD" id="cd00184">
    <property type="entry name" value="TNF"/>
    <property type="match status" value="1"/>
</dbReference>
<dbReference type="GO" id="GO:0070207">
    <property type="term" value="P:protein homotrimerization"/>
    <property type="evidence" value="ECO:0007669"/>
    <property type="project" value="Ensembl"/>
</dbReference>
<dbReference type="GeneTree" id="ENSGT01060000248544"/>
<dbReference type="STRING" id="56723.ENSLBEP00000016191"/>
<keyword evidence="3" id="KW-0202">Cytokine</keyword>
<dbReference type="InterPro" id="IPR002960">
    <property type="entry name" value="TNF_beta"/>
</dbReference>
<sequence length="237" mass="26830">MPAECKVMLDSDSVSEKQTSSCRLTTALLVFTLCLAAAAAAAVLLFNKQHQEPQGDENSLDLHHTLRQISNVRAAIHLEGYYNPMRKNSVEWKPQVDQFHSQGGFELDHNEIVIPQRGLYFVYSQASFRVSCSSGEDDLSSHNSLVHLSHTVKRWSSTYESDDRNRKYETILHSIRTACQKTSSSDPDQEGKWFSTVYMGAVFNLSQGDRLRTVMEERMLQDLEDDPGKTFFGVFAL</sequence>
<evidence type="ECO:0000313" key="6">
    <source>
        <dbReference type="Ensembl" id="ENSLBEP00000016191.1"/>
    </source>
</evidence>
<accession>A0A3Q3F8A3</accession>
<dbReference type="GO" id="GO:1902038">
    <property type="term" value="P:positive regulation of hematopoietic stem cell differentiation"/>
    <property type="evidence" value="ECO:0007669"/>
    <property type="project" value="Ensembl"/>
</dbReference>
<dbReference type="GO" id="GO:0060729">
    <property type="term" value="P:intestinal epithelial structure maintenance"/>
    <property type="evidence" value="ECO:0007669"/>
    <property type="project" value="Ensembl"/>
</dbReference>
<dbReference type="GO" id="GO:0043330">
    <property type="term" value="P:response to exogenous dsRNA"/>
    <property type="evidence" value="ECO:0007669"/>
    <property type="project" value="Ensembl"/>
</dbReference>
<dbReference type="Gene3D" id="2.60.120.40">
    <property type="match status" value="1"/>
</dbReference>
<dbReference type="PANTHER" id="PTHR11471:SF23">
    <property type="entry name" value="TUMOR NECROSIS FACTOR"/>
    <property type="match status" value="1"/>
</dbReference>
<dbReference type="GO" id="GO:0007219">
    <property type="term" value="P:Notch signaling pathway"/>
    <property type="evidence" value="ECO:0007669"/>
    <property type="project" value="Ensembl"/>
</dbReference>
<dbReference type="GO" id="GO:0006954">
    <property type="term" value="P:inflammatory response"/>
    <property type="evidence" value="ECO:0007669"/>
    <property type="project" value="Ensembl"/>
</dbReference>
<dbReference type="InParanoid" id="A0A3Q3F8A3"/>
<dbReference type="GO" id="GO:0001889">
    <property type="term" value="P:liver development"/>
    <property type="evidence" value="ECO:0007669"/>
    <property type="project" value="Ensembl"/>
</dbReference>
<dbReference type="GO" id="GO:0031101">
    <property type="term" value="P:fin regeneration"/>
    <property type="evidence" value="ECO:0007669"/>
    <property type="project" value="Ensembl"/>
</dbReference>
<dbReference type="GO" id="GO:0060218">
    <property type="term" value="P:hematopoietic stem cell differentiation"/>
    <property type="evidence" value="ECO:0007669"/>
    <property type="project" value="Ensembl"/>
</dbReference>
<dbReference type="PANTHER" id="PTHR11471">
    <property type="entry name" value="TUMOR NECROSIS FACTOR FAMILY MEMBER"/>
    <property type="match status" value="1"/>
</dbReference>
<dbReference type="CTD" id="405785"/>
<dbReference type="GO" id="GO:0046685">
    <property type="term" value="P:response to arsenic-containing substance"/>
    <property type="evidence" value="ECO:0007669"/>
    <property type="project" value="Ensembl"/>
</dbReference>
<dbReference type="GO" id="GO:0006955">
    <property type="term" value="P:immune response"/>
    <property type="evidence" value="ECO:0007669"/>
    <property type="project" value="Ensembl"/>
</dbReference>
<feature type="domain" description="THD" evidence="5">
    <location>
        <begin position="74"/>
        <end position="237"/>
    </location>
</feature>
<dbReference type="GO" id="GO:0005125">
    <property type="term" value="F:cytokine activity"/>
    <property type="evidence" value="ECO:0007669"/>
    <property type="project" value="UniProtKB-KW"/>
</dbReference>
<dbReference type="SMART" id="SM00207">
    <property type="entry name" value="TNF"/>
    <property type="match status" value="1"/>
</dbReference>
<evidence type="ECO:0000256" key="4">
    <source>
        <dbReference type="ARBA" id="ARBA00023136"/>
    </source>
</evidence>
<evidence type="ECO:0000256" key="2">
    <source>
        <dbReference type="ARBA" id="ARBA00008670"/>
    </source>
</evidence>
<proteinExistence type="inferred from homology"/>
<evidence type="ECO:0000259" key="5">
    <source>
        <dbReference type="PROSITE" id="PS50049"/>
    </source>
</evidence>
<evidence type="ECO:0000256" key="3">
    <source>
        <dbReference type="ARBA" id="ARBA00022514"/>
    </source>
</evidence>
<dbReference type="PRINTS" id="PR01236">
    <property type="entry name" value="TNFBETA"/>
</dbReference>
<dbReference type="RefSeq" id="XP_020502274.1">
    <property type="nucleotide sequence ID" value="XM_020646618.3"/>
</dbReference>
<dbReference type="Ensembl" id="ENSLBET00000017130.1">
    <property type="protein sequence ID" value="ENSLBEP00000016191.1"/>
    <property type="gene ID" value="ENSLBEG00000012547.1"/>
</dbReference>
<reference evidence="6" key="2">
    <citation type="submission" date="2025-09" db="UniProtKB">
        <authorList>
            <consortium name="Ensembl"/>
        </authorList>
    </citation>
    <scope>IDENTIFICATION</scope>
</reference>
<dbReference type="GO" id="GO:0009615">
    <property type="term" value="P:response to virus"/>
    <property type="evidence" value="ECO:0007669"/>
    <property type="project" value="Ensembl"/>
</dbReference>
<comment type="similarity">
    <text evidence="2">Belongs to the tumor necrosis factor family.</text>
</comment>
<dbReference type="InterPro" id="IPR006052">
    <property type="entry name" value="TNF_dom"/>
</dbReference>
<dbReference type="GO" id="GO:0005615">
    <property type="term" value="C:extracellular space"/>
    <property type="evidence" value="ECO:0007669"/>
    <property type="project" value="UniProtKB-KW"/>
</dbReference>
<protein>
    <submittedName>
        <fullName evidence="6">Tumor necrosis factor a (TNF superfamily, member 2)</fullName>
    </submittedName>
</protein>
<dbReference type="GO" id="GO:0032496">
    <property type="term" value="P:response to lipopolysaccharide"/>
    <property type="evidence" value="ECO:0007669"/>
    <property type="project" value="Ensembl"/>
</dbReference>
<dbReference type="InterPro" id="IPR008983">
    <property type="entry name" value="Tumour_necrosis_fac-like_dom"/>
</dbReference>
<dbReference type="GO" id="GO:0042742">
    <property type="term" value="P:defense response to bacterium"/>
    <property type="evidence" value="ECO:0007669"/>
    <property type="project" value="Ensembl"/>
</dbReference>
<dbReference type="PROSITE" id="PS50049">
    <property type="entry name" value="THD_2"/>
    <property type="match status" value="1"/>
</dbReference>
<keyword evidence="4" id="KW-0472">Membrane</keyword>
<dbReference type="GeneID" id="109993620"/>
<dbReference type="GO" id="GO:0005164">
    <property type="term" value="F:tumor necrosis factor receptor binding"/>
    <property type="evidence" value="ECO:0007669"/>
    <property type="project" value="InterPro"/>
</dbReference>
<evidence type="ECO:0000256" key="1">
    <source>
        <dbReference type="ARBA" id="ARBA00004370"/>
    </source>
</evidence>
<keyword evidence="7" id="KW-1185">Reference proteome</keyword>
<name>A0A3Q3F8A3_9LABR</name>
<dbReference type="Pfam" id="PF00229">
    <property type="entry name" value="TNF"/>
    <property type="match status" value="1"/>
</dbReference>
<comment type="subcellular location">
    <subcellularLocation>
        <location evidence="1">Membrane</location>
    </subcellularLocation>
</comment>
<dbReference type="GO" id="GO:1901222">
    <property type="term" value="P:regulation of non-canonical NF-kappaB signal transduction"/>
    <property type="evidence" value="ECO:0007669"/>
    <property type="project" value="Ensembl"/>
</dbReference>